<reference evidence="2" key="1">
    <citation type="journal article" date="2014" name="Front. Microbiol.">
        <title>High frequency of phylogenetically diverse reductive dehalogenase-homologous genes in deep subseafloor sedimentary metagenomes.</title>
        <authorList>
            <person name="Kawai M."/>
            <person name="Futagami T."/>
            <person name="Toyoda A."/>
            <person name="Takaki Y."/>
            <person name="Nishi S."/>
            <person name="Hori S."/>
            <person name="Arai W."/>
            <person name="Tsubouchi T."/>
            <person name="Morono Y."/>
            <person name="Uchiyama I."/>
            <person name="Ito T."/>
            <person name="Fujiyama A."/>
            <person name="Inagaki F."/>
            <person name="Takami H."/>
        </authorList>
    </citation>
    <scope>NUCLEOTIDE SEQUENCE</scope>
    <source>
        <strain evidence="2">Expedition CK06-06</strain>
    </source>
</reference>
<dbReference type="Gene3D" id="3.60.15.10">
    <property type="entry name" value="Ribonuclease Z/Hydroxyacylglutathione hydrolase-like"/>
    <property type="match status" value="1"/>
</dbReference>
<dbReference type="AlphaFoldDB" id="X0VJ07"/>
<dbReference type="EMBL" id="BARS01030134">
    <property type="protein sequence ID" value="GAG18284.1"/>
    <property type="molecule type" value="Genomic_DNA"/>
</dbReference>
<accession>X0VJ07</accession>
<protein>
    <recommendedName>
        <fullName evidence="1">Metallo-beta-lactamase domain-containing protein</fullName>
    </recommendedName>
</protein>
<organism evidence="2">
    <name type="scientific">marine sediment metagenome</name>
    <dbReference type="NCBI Taxonomy" id="412755"/>
    <lineage>
        <taxon>unclassified sequences</taxon>
        <taxon>metagenomes</taxon>
        <taxon>ecological metagenomes</taxon>
    </lineage>
</organism>
<feature type="non-terminal residue" evidence="2">
    <location>
        <position position="221"/>
    </location>
</feature>
<evidence type="ECO:0000259" key="1">
    <source>
        <dbReference type="Pfam" id="PF12706"/>
    </source>
</evidence>
<gene>
    <name evidence="2" type="ORF">S01H1_47022</name>
</gene>
<sequence>MKKMERRDFLNACVWSLAGMTALFSSDENQAFPEDSIKEQEKTDVLVKVLGTAQDGGLPQIGCYCSNCLRAREGQRFSRLISSLAILDLREKKYFLLDTTPDIRVQSHMALKRLGSEQQGSKNSPHAVILTHAHIGHYTGLMFFGFEAMSTHKLPVYCSSRMRGFLTNNGPWSQLVRLENISLRTLSIRKDFILTPRISLFPFLVPHRDEYSDTLGLQSPG</sequence>
<proteinExistence type="predicted"/>
<dbReference type="Pfam" id="PF12706">
    <property type="entry name" value="Lactamase_B_2"/>
    <property type="match status" value="1"/>
</dbReference>
<name>X0VJ07_9ZZZZ</name>
<dbReference type="InterPro" id="IPR036866">
    <property type="entry name" value="RibonucZ/Hydroxyglut_hydro"/>
</dbReference>
<dbReference type="InterPro" id="IPR001279">
    <property type="entry name" value="Metallo-B-lactamas"/>
</dbReference>
<feature type="domain" description="Metallo-beta-lactamase" evidence="1">
    <location>
        <begin position="95"/>
        <end position="216"/>
    </location>
</feature>
<evidence type="ECO:0000313" key="2">
    <source>
        <dbReference type="EMBL" id="GAG18284.1"/>
    </source>
</evidence>
<dbReference type="SUPFAM" id="SSF56281">
    <property type="entry name" value="Metallo-hydrolase/oxidoreductase"/>
    <property type="match status" value="1"/>
</dbReference>
<comment type="caution">
    <text evidence="2">The sequence shown here is derived from an EMBL/GenBank/DDBJ whole genome shotgun (WGS) entry which is preliminary data.</text>
</comment>